<dbReference type="EMBL" id="FNZH01000001">
    <property type="protein sequence ID" value="SEI80488.1"/>
    <property type="molecule type" value="Genomic_DNA"/>
</dbReference>
<dbReference type="Gene3D" id="3.30.1490.130">
    <property type="entry name" value="D-aminoacylase. Domain 3"/>
    <property type="match status" value="1"/>
</dbReference>
<protein>
    <submittedName>
        <fullName evidence="2">Dihydroorotase/N-acyl-D-amino-acid deacylase</fullName>
    </submittedName>
</protein>
<dbReference type="PANTHER" id="PTHR11647">
    <property type="entry name" value="HYDRANTOINASE/DIHYDROPYRIMIDINASE FAMILY MEMBER"/>
    <property type="match status" value="1"/>
</dbReference>
<feature type="domain" description="Amidohydrolase 3" evidence="1">
    <location>
        <begin position="384"/>
        <end position="482"/>
    </location>
</feature>
<dbReference type="PANTHER" id="PTHR11647:SF1">
    <property type="entry name" value="COLLAPSIN RESPONSE MEDIATOR PROTEIN"/>
    <property type="match status" value="1"/>
</dbReference>
<dbReference type="InterPro" id="IPR013108">
    <property type="entry name" value="Amidohydro_3"/>
</dbReference>
<dbReference type="InterPro" id="IPR023100">
    <property type="entry name" value="D-aminoacylase_insert_dom_sf"/>
</dbReference>
<dbReference type="InterPro" id="IPR011059">
    <property type="entry name" value="Metal-dep_hydrolase_composite"/>
</dbReference>
<dbReference type="SUPFAM" id="SSF51338">
    <property type="entry name" value="Composite domain of metallo-dependent hydrolases"/>
    <property type="match status" value="1"/>
</dbReference>
<dbReference type="Gene3D" id="2.30.40.10">
    <property type="entry name" value="Urease, subunit C, domain 1"/>
    <property type="match status" value="2"/>
</dbReference>
<dbReference type="Gene3D" id="3.20.20.140">
    <property type="entry name" value="Metal-dependent hydrolases"/>
    <property type="match status" value="2"/>
</dbReference>
<organism evidence="2 3">
    <name type="scientific">Cyclobacterium xiamenense</name>
    <dbReference type="NCBI Taxonomy" id="1297121"/>
    <lineage>
        <taxon>Bacteria</taxon>
        <taxon>Pseudomonadati</taxon>
        <taxon>Bacteroidota</taxon>
        <taxon>Cytophagia</taxon>
        <taxon>Cytophagales</taxon>
        <taxon>Cyclobacteriaceae</taxon>
        <taxon>Cyclobacterium</taxon>
    </lineage>
</organism>
<name>A0A1H6TKA7_9BACT</name>
<dbReference type="GO" id="GO:0016812">
    <property type="term" value="F:hydrolase activity, acting on carbon-nitrogen (but not peptide) bonds, in cyclic amides"/>
    <property type="evidence" value="ECO:0007669"/>
    <property type="project" value="TreeGrafter"/>
</dbReference>
<dbReference type="Proteomes" id="UP000199403">
    <property type="component" value="Unassembled WGS sequence"/>
</dbReference>
<dbReference type="GO" id="GO:0016811">
    <property type="term" value="F:hydrolase activity, acting on carbon-nitrogen (but not peptide) bonds, in linear amides"/>
    <property type="evidence" value="ECO:0007669"/>
    <property type="project" value="InterPro"/>
</dbReference>
<dbReference type="GO" id="GO:0005829">
    <property type="term" value="C:cytosol"/>
    <property type="evidence" value="ECO:0007669"/>
    <property type="project" value="TreeGrafter"/>
</dbReference>
<dbReference type="AlphaFoldDB" id="A0A1H6TKA7"/>
<dbReference type="RefSeq" id="WP_244891043.1">
    <property type="nucleotide sequence ID" value="NZ_FNZH01000001.1"/>
</dbReference>
<dbReference type="InterPro" id="IPR032466">
    <property type="entry name" value="Metal_Hydrolase"/>
</dbReference>
<evidence type="ECO:0000313" key="3">
    <source>
        <dbReference type="Proteomes" id="UP000199403"/>
    </source>
</evidence>
<accession>A0A1H6TKA7</accession>
<dbReference type="InterPro" id="IPR050378">
    <property type="entry name" value="Metallo-dep_Hydrolases_sf"/>
</dbReference>
<dbReference type="Pfam" id="PF07969">
    <property type="entry name" value="Amidohydro_3"/>
    <property type="match status" value="1"/>
</dbReference>
<dbReference type="STRING" id="1416801.SAMN05192553_101360"/>
<reference evidence="3" key="1">
    <citation type="submission" date="2016-10" db="EMBL/GenBank/DDBJ databases">
        <authorList>
            <person name="Varghese N."/>
            <person name="Submissions S."/>
        </authorList>
    </citation>
    <scope>NUCLEOTIDE SEQUENCE [LARGE SCALE GENOMIC DNA]</scope>
    <source>
        <strain evidence="3">IBRC-M 10761</strain>
    </source>
</reference>
<evidence type="ECO:0000313" key="2">
    <source>
        <dbReference type="EMBL" id="SEI80488.1"/>
    </source>
</evidence>
<proteinExistence type="predicted"/>
<dbReference type="SUPFAM" id="SSF51556">
    <property type="entry name" value="Metallo-dependent hydrolases"/>
    <property type="match status" value="1"/>
</dbReference>
<gene>
    <name evidence="2" type="ORF">SAMN05192553_101360</name>
</gene>
<sequence>MVLLGLMASFGCQKQADSTVYDLVIRNGWIHDGSGAPPYYGQVLISGEKIAKIETDTARVFQATHTVDAKGQVVAPGFIDSHAHGDPLKTPEFRNFLAMGVTTIFLGQDGSSPNTPAIEHWMDSVDRLHPGVNIGMSVGHGTLRMVSGVAYDREPSEEGLSRMENLLAEALENGCFGLSTGLEYNPGYLAGEKELDRLARVVGEKGGMIMSHMRNEDDDQIEASLQELLKQGDHCPVHVSHIKIVYAKGADRAREILSIMERERASGKQVTADLYPYEASYTGIGLLFPEWAKPPADYPTVARERKSELEDHLRNRVNARNGPEATLLGSGTFKGKTLAEVALERGKPFERVLVEDIGPSGASAAYFVMDETVMKAFLKDDFVNICSDGSPTSNHPRGHGTFAKIIEEYVVKDSLLSLPEAIYKMTALSANNLGITDRGRIEVGYFADLLLFDPLQVQANATYEAAAQLASGFDWVLVNGKVAKEADTYASPGRGRIIRKSPPAEKK</sequence>
<evidence type="ECO:0000259" key="1">
    <source>
        <dbReference type="Pfam" id="PF07969"/>
    </source>
</evidence>
<keyword evidence="3" id="KW-1185">Reference proteome</keyword>